<proteinExistence type="predicted"/>
<protein>
    <submittedName>
        <fullName evidence="2">Uncharacterized protein</fullName>
    </submittedName>
</protein>
<organism evidence="2 3">
    <name type="scientific">Plakobranchus ocellatus</name>
    <dbReference type="NCBI Taxonomy" id="259542"/>
    <lineage>
        <taxon>Eukaryota</taxon>
        <taxon>Metazoa</taxon>
        <taxon>Spiralia</taxon>
        <taxon>Lophotrochozoa</taxon>
        <taxon>Mollusca</taxon>
        <taxon>Gastropoda</taxon>
        <taxon>Heterobranchia</taxon>
        <taxon>Euthyneura</taxon>
        <taxon>Panpulmonata</taxon>
        <taxon>Sacoglossa</taxon>
        <taxon>Placobranchoidea</taxon>
        <taxon>Plakobranchidae</taxon>
        <taxon>Plakobranchus</taxon>
    </lineage>
</organism>
<dbReference type="EMBL" id="BLXT01002012">
    <property type="protein sequence ID" value="GFN90183.1"/>
    <property type="molecule type" value="Genomic_DNA"/>
</dbReference>
<evidence type="ECO:0000313" key="3">
    <source>
        <dbReference type="Proteomes" id="UP000735302"/>
    </source>
</evidence>
<evidence type="ECO:0000256" key="1">
    <source>
        <dbReference type="SAM" id="SignalP"/>
    </source>
</evidence>
<comment type="caution">
    <text evidence="2">The sequence shown here is derived from an EMBL/GenBank/DDBJ whole genome shotgun (WGS) entry which is preliminary data.</text>
</comment>
<keyword evidence="3" id="KW-1185">Reference proteome</keyword>
<reference evidence="2 3" key="1">
    <citation type="journal article" date="2021" name="Elife">
        <title>Chloroplast acquisition without the gene transfer in kleptoplastic sea slugs, Plakobranchus ocellatus.</title>
        <authorList>
            <person name="Maeda T."/>
            <person name="Takahashi S."/>
            <person name="Yoshida T."/>
            <person name="Shimamura S."/>
            <person name="Takaki Y."/>
            <person name="Nagai Y."/>
            <person name="Toyoda A."/>
            <person name="Suzuki Y."/>
            <person name="Arimoto A."/>
            <person name="Ishii H."/>
            <person name="Satoh N."/>
            <person name="Nishiyama T."/>
            <person name="Hasebe M."/>
            <person name="Maruyama T."/>
            <person name="Minagawa J."/>
            <person name="Obokata J."/>
            <person name="Shigenobu S."/>
        </authorList>
    </citation>
    <scope>NUCLEOTIDE SEQUENCE [LARGE SCALE GENOMIC DNA]</scope>
</reference>
<sequence length="403" mass="46463">MDGITLVVLKLFVGMMGAQLLISSSQAIKPKPTVTIVTNSSSYLCSEQFLVVNEDVVTFELDLSNNNSEYTYAEFEWPRFRLHVFVTKNGTTSKRFDSLVEGEDYTILELDVSGNSSRYSFRKDRWPRFEYKTRRNGMLNKAIIFCTPFAIPQNGFCVTKLSFPNGCSCEPIRKDTFRLRANFTPSSKEMSHGQISLTWPGKYGPVRYDYDLPEVKKRPTEPEIKVFQIKPIVNCALDYQVVGEDYTLLDLDVSGNSSRYSFEKDLWPRFEYKTRRNGMLSKTMLFCTPFTIPQNGFCVAKDSFPNACSCEKVGKDTFRLRANFSLRSQEISKGQISLTWPGKFGPVRYEYALPEVKMKPKQCRKYFCDGLSFDLRGKKKSRWEGWVRGRIIHFGKDTDVYDI</sequence>
<evidence type="ECO:0000313" key="2">
    <source>
        <dbReference type="EMBL" id="GFN90183.1"/>
    </source>
</evidence>
<gene>
    <name evidence="2" type="ORF">PoB_001668900</name>
</gene>
<dbReference type="AlphaFoldDB" id="A0AAV3Z723"/>
<keyword evidence="1" id="KW-0732">Signal</keyword>
<feature type="signal peptide" evidence="1">
    <location>
        <begin position="1"/>
        <end position="18"/>
    </location>
</feature>
<feature type="chain" id="PRO_5043708096" evidence="1">
    <location>
        <begin position="19"/>
        <end position="403"/>
    </location>
</feature>
<name>A0AAV3Z723_9GAST</name>
<dbReference type="Proteomes" id="UP000735302">
    <property type="component" value="Unassembled WGS sequence"/>
</dbReference>
<accession>A0AAV3Z723</accession>